<dbReference type="Proteomes" id="UP000631114">
    <property type="component" value="Unassembled WGS sequence"/>
</dbReference>
<name>A0A835H3F8_9MAGN</name>
<accession>A0A835H3F8</accession>
<feature type="non-terminal residue" evidence="3">
    <location>
        <position position="100"/>
    </location>
</feature>
<protein>
    <submittedName>
        <fullName evidence="3">Uncharacterized protein</fullName>
    </submittedName>
</protein>
<dbReference type="AlphaFoldDB" id="A0A835H3F8"/>
<dbReference type="Pfam" id="PF10203">
    <property type="entry name" value="Pet191_N"/>
    <property type="match status" value="1"/>
</dbReference>
<dbReference type="GO" id="GO:0005739">
    <property type="term" value="C:mitochondrion"/>
    <property type="evidence" value="ECO:0007669"/>
    <property type="project" value="TreeGrafter"/>
</dbReference>
<proteinExistence type="inferred from homology"/>
<dbReference type="InterPro" id="IPR018793">
    <property type="entry name" value="Cyt_c_oxidase_assmbl_Pet191"/>
</dbReference>
<keyword evidence="4" id="KW-1185">Reference proteome</keyword>
<evidence type="ECO:0000313" key="3">
    <source>
        <dbReference type="EMBL" id="KAF9592685.1"/>
    </source>
</evidence>
<comment type="similarity">
    <text evidence="1">Belongs to the PET191 family.</text>
</comment>
<evidence type="ECO:0000256" key="1">
    <source>
        <dbReference type="ARBA" id="ARBA00007785"/>
    </source>
</evidence>
<comment type="caution">
    <text evidence="3">The sequence shown here is derived from an EMBL/GenBank/DDBJ whole genome shotgun (WGS) entry which is preliminary data.</text>
</comment>
<dbReference type="OrthoDB" id="282149at2759"/>
<dbReference type="EMBL" id="JADFTS010000008">
    <property type="protein sequence ID" value="KAF9592685.1"/>
    <property type="molecule type" value="Genomic_DNA"/>
</dbReference>
<evidence type="ECO:0000256" key="2">
    <source>
        <dbReference type="ARBA" id="ARBA00023157"/>
    </source>
</evidence>
<sequence length="100" mass="11425">SMAKSCKGLAMELVNCLSESDCVKVENKSYRECASEKSAIHIIECVGLRETYFNCKRGRYVSFSHSFGDFGRWPIPILFICFSFTHIYNEETKTNDVAHV</sequence>
<evidence type="ECO:0000313" key="4">
    <source>
        <dbReference type="Proteomes" id="UP000631114"/>
    </source>
</evidence>
<gene>
    <name evidence="3" type="ORF">IFM89_016762</name>
</gene>
<dbReference type="PANTHER" id="PTHR28627:SF1">
    <property type="entry name" value="CYTOCHROME C OXIDASE ASSEMBLY FACTOR 5"/>
    <property type="match status" value="1"/>
</dbReference>
<dbReference type="PANTHER" id="PTHR28627">
    <property type="entry name" value="CYTOCHROME C OXIDASE ASSEMBLY FACTOR 5"/>
    <property type="match status" value="1"/>
</dbReference>
<dbReference type="GO" id="GO:0033617">
    <property type="term" value="P:mitochondrial respiratory chain complex IV assembly"/>
    <property type="evidence" value="ECO:0007669"/>
    <property type="project" value="TreeGrafter"/>
</dbReference>
<keyword evidence="2" id="KW-1015">Disulfide bond</keyword>
<reference evidence="3 4" key="1">
    <citation type="submission" date="2020-10" db="EMBL/GenBank/DDBJ databases">
        <title>The Coptis chinensis genome and diversification of protoberbering-type alkaloids.</title>
        <authorList>
            <person name="Wang B."/>
            <person name="Shu S."/>
            <person name="Song C."/>
            <person name="Liu Y."/>
        </authorList>
    </citation>
    <scope>NUCLEOTIDE SEQUENCE [LARGE SCALE GENOMIC DNA]</scope>
    <source>
        <strain evidence="3">HL-2020</strain>
        <tissue evidence="3">Leaf</tissue>
    </source>
</reference>
<organism evidence="3 4">
    <name type="scientific">Coptis chinensis</name>
    <dbReference type="NCBI Taxonomy" id="261450"/>
    <lineage>
        <taxon>Eukaryota</taxon>
        <taxon>Viridiplantae</taxon>
        <taxon>Streptophyta</taxon>
        <taxon>Embryophyta</taxon>
        <taxon>Tracheophyta</taxon>
        <taxon>Spermatophyta</taxon>
        <taxon>Magnoliopsida</taxon>
        <taxon>Ranunculales</taxon>
        <taxon>Ranunculaceae</taxon>
        <taxon>Coptidoideae</taxon>
        <taxon>Coptis</taxon>
    </lineage>
</organism>